<dbReference type="OrthoDB" id="190098at2759"/>
<feature type="compositionally biased region" description="Basic and acidic residues" evidence="3">
    <location>
        <begin position="1"/>
        <end position="13"/>
    </location>
</feature>
<feature type="region of interest" description="Disordered" evidence="3">
    <location>
        <begin position="1"/>
        <end position="64"/>
    </location>
</feature>
<dbReference type="GO" id="GO:0000149">
    <property type="term" value="F:SNARE binding"/>
    <property type="evidence" value="ECO:0007669"/>
    <property type="project" value="TreeGrafter"/>
</dbReference>
<sequence>MSTDGLRGEKDSPDGSQATCSPSGVKTGTTKKKPSSCHNSKKVSLETNDIEVDEPDADPREETGLFRNLSKRLSKRLSLASSFYPTKNKTLNVSDGNTVNNLKVDVKEQEEKCDSVENKDGKCSSENTNLPLSVMEINQLISQNLFLEANKNINKLEEELFHEKEHEKDEKFRQEYTKKVRDFNLLCDKLTEQIISIVTNSFTIAKQDSRILCMASKVVELEEAADKKWEERMNPPATNCFRRPRKWNDLWKETVCKSVQERIATVPLLTKQQDVKWLALHLEQLQQSILEDLKIVKDFIQKCYPENFKVFNVYIECYHRAISSHLESIQQKHLELNELFLFLNWVLHIYQSDDVMSHPDLSPEVNMKEFGPLLDQEVMENVMDKYAKALKVIISNWMKNSLEEEKTKLLEFETRKPELMTDCYHSNMAYDITQMVYECLKNADHISKKLKGKALHICFDELENLIHCYHQDLVMSKPNVVPVLVVGLNTCIDLRENVEKLKQDNDVHANQIQKTLNNVVKQLNNSISNEILLQLKLCFKKLITKKWLSNSEDFNQIISIAEKYCEEFKKMKPANYQVLISGIHYQFVKEYIAQIMKQRFNCKSSKERDKAANKIREELETINKMYEEHGSTALWLLPITQELSDFIGSNESELETKLNTLYMDYPDIGEKHLLALLHFRGILRGKRKSNLIKYFNQLVKESEDSITLTHPLFEEIKFDGQLNCMS</sequence>
<gene>
    <name evidence="4" type="ORF">chiPu_0003781</name>
</gene>
<dbReference type="PANTHER" id="PTHR21292">
    <property type="entry name" value="EXOCYST COMPLEX COMPONENT SEC6-RELATED"/>
    <property type="match status" value="1"/>
</dbReference>
<dbReference type="STRING" id="137246.A0A401S4Q8"/>
<dbReference type="OMA" id="YMDYPDI"/>
<dbReference type="GO" id="GO:0051601">
    <property type="term" value="P:exocyst localization"/>
    <property type="evidence" value="ECO:0007669"/>
    <property type="project" value="TreeGrafter"/>
</dbReference>
<organism evidence="4 5">
    <name type="scientific">Chiloscyllium punctatum</name>
    <name type="common">Brownbanded bambooshark</name>
    <name type="synonym">Hemiscyllium punctatum</name>
    <dbReference type="NCBI Taxonomy" id="137246"/>
    <lineage>
        <taxon>Eukaryota</taxon>
        <taxon>Metazoa</taxon>
        <taxon>Chordata</taxon>
        <taxon>Craniata</taxon>
        <taxon>Vertebrata</taxon>
        <taxon>Chondrichthyes</taxon>
        <taxon>Elasmobranchii</taxon>
        <taxon>Galeomorphii</taxon>
        <taxon>Galeoidea</taxon>
        <taxon>Orectolobiformes</taxon>
        <taxon>Hemiscylliidae</taxon>
        <taxon>Chiloscyllium</taxon>
    </lineage>
</organism>
<accession>A0A401S4Q8</accession>
<reference evidence="4 5" key="1">
    <citation type="journal article" date="2018" name="Nat. Ecol. Evol.">
        <title>Shark genomes provide insights into elasmobranch evolution and the origin of vertebrates.</title>
        <authorList>
            <person name="Hara Y"/>
            <person name="Yamaguchi K"/>
            <person name="Onimaru K"/>
            <person name="Kadota M"/>
            <person name="Koyanagi M"/>
            <person name="Keeley SD"/>
            <person name="Tatsumi K"/>
            <person name="Tanaka K"/>
            <person name="Motone F"/>
            <person name="Kageyama Y"/>
            <person name="Nozu R"/>
            <person name="Adachi N"/>
            <person name="Nishimura O"/>
            <person name="Nakagawa R"/>
            <person name="Tanegashima C"/>
            <person name="Kiyatake I"/>
            <person name="Matsumoto R"/>
            <person name="Murakumo K"/>
            <person name="Nishida K"/>
            <person name="Terakita A"/>
            <person name="Kuratani S"/>
            <person name="Sato K"/>
            <person name="Hyodo S Kuraku.S."/>
        </authorList>
    </citation>
    <scope>NUCLEOTIDE SEQUENCE [LARGE SCALE GENOMIC DNA]</scope>
</reference>
<evidence type="ECO:0000256" key="1">
    <source>
        <dbReference type="ARBA" id="ARBA00009447"/>
    </source>
</evidence>
<evidence type="ECO:0000256" key="3">
    <source>
        <dbReference type="SAM" id="MobiDB-lite"/>
    </source>
</evidence>
<dbReference type="Pfam" id="PF06046">
    <property type="entry name" value="Sec6"/>
    <property type="match status" value="1"/>
</dbReference>
<dbReference type="PANTHER" id="PTHR21292:SF7">
    <property type="entry name" value="EXOCYST COMPLEX COMPONENT 3-LIKE 2"/>
    <property type="match status" value="1"/>
</dbReference>
<comment type="similarity">
    <text evidence="1">Belongs to the SEC6 family.</text>
</comment>
<evidence type="ECO:0008006" key="6">
    <source>
        <dbReference type="Google" id="ProtNLM"/>
    </source>
</evidence>
<proteinExistence type="inferred from homology"/>
<evidence type="ECO:0000313" key="4">
    <source>
        <dbReference type="EMBL" id="GCC25371.1"/>
    </source>
</evidence>
<protein>
    <recommendedName>
        <fullName evidence="6">Exocyst complex component Sec6</fullName>
    </recommendedName>
</protein>
<dbReference type="AlphaFoldDB" id="A0A401S4Q8"/>
<dbReference type="Proteomes" id="UP000287033">
    <property type="component" value="Unassembled WGS sequence"/>
</dbReference>
<feature type="coiled-coil region" evidence="2">
    <location>
        <begin position="491"/>
        <end position="518"/>
    </location>
</feature>
<dbReference type="InterPro" id="IPR010326">
    <property type="entry name" value="EXOC3/Sec6"/>
</dbReference>
<dbReference type="EMBL" id="BEZZ01000084">
    <property type="protein sequence ID" value="GCC25371.1"/>
    <property type="molecule type" value="Genomic_DNA"/>
</dbReference>
<dbReference type="GO" id="GO:0000145">
    <property type="term" value="C:exocyst"/>
    <property type="evidence" value="ECO:0007669"/>
    <property type="project" value="InterPro"/>
</dbReference>
<dbReference type="InterPro" id="IPR042532">
    <property type="entry name" value="EXOC3/Sec6_C"/>
</dbReference>
<feature type="compositionally biased region" description="Polar residues" evidence="3">
    <location>
        <begin position="14"/>
        <end position="28"/>
    </location>
</feature>
<evidence type="ECO:0000313" key="5">
    <source>
        <dbReference type="Proteomes" id="UP000287033"/>
    </source>
</evidence>
<evidence type="ECO:0000256" key="2">
    <source>
        <dbReference type="SAM" id="Coils"/>
    </source>
</evidence>
<feature type="compositionally biased region" description="Basic residues" evidence="3">
    <location>
        <begin position="29"/>
        <end position="41"/>
    </location>
</feature>
<dbReference type="Gene3D" id="1.10.357.70">
    <property type="entry name" value="Exocyst complex component Sec6, C-terminal domain"/>
    <property type="match status" value="1"/>
</dbReference>
<name>A0A401S4Q8_CHIPU</name>
<keyword evidence="2" id="KW-0175">Coiled coil</keyword>
<comment type="caution">
    <text evidence="4">The sequence shown here is derived from an EMBL/GenBank/DDBJ whole genome shotgun (WGS) entry which is preliminary data.</text>
</comment>
<dbReference type="GO" id="GO:0006887">
    <property type="term" value="P:exocytosis"/>
    <property type="evidence" value="ECO:0007669"/>
    <property type="project" value="InterPro"/>
</dbReference>
<keyword evidence="5" id="KW-1185">Reference proteome</keyword>